<feature type="domain" description="Putative tail fiber protein gp53-like C-terminal" evidence="1">
    <location>
        <begin position="237"/>
        <end position="316"/>
    </location>
</feature>
<sequence length="317" mass="32584">MKTLQELEEAMHRIDGAGNVNGTWVAEDPATNRPPTEITAAFMNALQEELAAVIEWAGVQLAKADNTQLREALAATFAQLSGAAFTSIPTAPAAPRFDNSEKLVNSAFLKASGLLYANAQIAIVAARNLAATDIGSHLLFQATTTLTVPTPASLGMRNGDAVTISGYGGYSGTVAFAGATYTYDVAGKTAAITVKSGESLVLIAAGATTWQVGPSTAGMGVIGSFGGSMGSSGWQPLPGGLIFQWGTASFTAANADTAFSLPVAYPNNHFTVLLTGDYTVGSGTQSYYNATPNGSKSTFIARCTPNAVGARFYSIGN</sequence>
<dbReference type="InterPro" id="IPR054075">
    <property type="entry name" value="Gp53-like_C"/>
</dbReference>
<evidence type="ECO:0000313" key="2">
    <source>
        <dbReference type="EMBL" id="CCA81087.1"/>
    </source>
</evidence>
<accession>G2ZPX4</accession>
<dbReference type="Pfam" id="PF21882">
    <property type="entry name" value="Gp53-like_C"/>
    <property type="match status" value="1"/>
</dbReference>
<name>G2ZPX4_9RALS</name>
<dbReference type="EMBL" id="FR854068">
    <property type="protein sequence ID" value="CCA81087.1"/>
    <property type="molecule type" value="Genomic_DNA"/>
</dbReference>
<gene>
    <name evidence="2" type="ORF">BDB_120134</name>
</gene>
<evidence type="ECO:0000259" key="1">
    <source>
        <dbReference type="Pfam" id="PF21882"/>
    </source>
</evidence>
<dbReference type="AlphaFoldDB" id="G2ZPX4"/>
<reference evidence="2" key="2">
    <citation type="submission" date="2011-04" db="EMBL/GenBank/DDBJ databases">
        <authorList>
            <person name="Genoscope - CEA"/>
        </authorList>
    </citation>
    <scope>NUCLEOTIDE SEQUENCE</scope>
    <source>
        <strain evidence="2">R229</strain>
    </source>
</reference>
<protein>
    <recommendedName>
        <fullName evidence="1">Putative tail fiber protein gp53-like C-terminal domain-containing protein</fullName>
    </recommendedName>
</protein>
<reference evidence="2" key="1">
    <citation type="journal article" date="2011" name="PLoS ONE">
        <title>Ralstonia syzygii, the Blood Disease Bacterium and some Asian R. solanacearum strains form a single genomic species despite divergent lifestyles.</title>
        <authorList>
            <person name="Remenant B."/>
            <person name="de Cambiaire J.C."/>
            <person name="Cellier G."/>
            <person name="Jacobs J.M."/>
            <person name="Mangenot S."/>
            <person name="Barbe V."/>
            <person name="Lajus A."/>
            <person name="Vallenet D."/>
            <person name="Medigue C."/>
            <person name="Fegan M."/>
            <person name="Allen C."/>
            <person name="Prior P."/>
        </authorList>
    </citation>
    <scope>NUCLEOTIDE SEQUENCE</scope>
    <source>
        <strain evidence="2">R229</strain>
    </source>
</reference>
<organism evidence="2">
    <name type="scientific">blood disease bacterium R229</name>
    <dbReference type="NCBI Taxonomy" id="741978"/>
    <lineage>
        <taxon>Bacteria</taxon>
        <taxon>Pseudomonadati</taxon>
        <taxon>Pseudomonadota</taxon>
        <taxon>Betaproteobacteria</taxon>
        <taxon>Burkholderiales</taxon>
        <taxon>Burkholderiaceae</taxon>
        <taxon>Ralstonia</taxon>
        <taxon>Ralstonia solanacearum species complex</taxon>
    </lineage>
</organism>
<dbReference type="Gene3D" id="2.60.40.3940">
    <property type="match status" value="1"/>
</dbReference>
<proteinExistence type="predicted"/>